<dbReference type="InterPro" id="IPR005953">
    <property type="entry name" value="ATP_synth_csu_bac/chlpt"/>
</dbReference>
<evidence type="ECO:0000256" key="12">
    <source>
        <dbReference type="HAMAP-Rule" id="MF_01396"/>
    </source>
</evidence>
<keyword evidence="11 12" id="KW-0066">ATP synthesis</keyword>
<comment type="subcellular location">
    <subcellularLocation>
        <location evidence="12">Cell membrane</location>
        <topology evidence="12">Multi-pass membrane protein</topology>
    </subcellularLocation>
    <subcellularLocation>
        <location evidence="1">Membrane</location>
        <topology evidence="1">Multi-pass membrane protein</topology>
    </subcellularLocation>
</comment>
<evidence type="ECO:0000256" key="11">
    <source>
        <dbReference type="ARBA" id="ARBA00023310"/>
    </source>
</evidence>
<keyword evidence="8 12" id="KW-0406">Ion transport</keyword>
<comment type="caution">
    <text evidence="14">The sequence shown here is derived from an EMBL/GenBank/DDBJ whole genome shotgun (WGS) entry which is preliminary data.</text>
</comment>
<dbReference type="EMBL" id="DWWM01000024">
    <property type="protein sequence ID" value="HJC36303.1"/>
    <property type="molecule type" value="Genomic_DNA"/>
</dbReference>
<dbReference type="CDD" id="cd18184">
    <property type="entry name" value="ATP-synt_Fo_c_NaATPase"/>
    <property type="match status" value="1"/>
</dbReference>
<dbReference type="InterPro" id="IPR035921">
    <property type="entry name" value="F/V-ATP_Csub_sf"/>
</dbReference>
<protein>
    <recommendedName>
        <fullName evidence="12">ATP synthase subunit c</fullName>
    </recommendedName>
    <alternativeName>
        <fullName evidence="12">ATP synthase F(0) sector subunit c</fullName>
    </alternativeName>
    <alternativeName>
        <fullName evidence="12">F-type ATPase subunit c</fullName>
        <shortName evidence="12">F-ATPase subunit c</shortName>
    </alternativeName>
    <alternativeName>
        <fullName evidence="12">Lipid-binding protein</fullName>
    </alternativeName>
</protein>
<keyword evidence="5 12" id="KW-0812">Transmembrane</keyword>
<keyword evidence="3 12" id="KW-0813">Transport</keyword>
<comment type="function">
    <text evidence="12">Key component of the F(0) channel; it plays a direct role in translocation across the membrane. A homomeric c-ring of between 10-14 subunits forms the central stalk rotor element with the F(1) delta and epsilon subunits.</text>
</comment>
<dbReference type="Proteomes" id="UP000823896">
    <property type="component" value="Unassembled WGS sequence"/>
</dbReference>
<reference evidence="14" key="1">
    <citation type="journal article" date="2021" name="PeerJ">
        <title>Extensive microbial diversity within the chicken gut microbiome revealed by metagenomics and culture.</title>
        <authorList>
            <person name="Gilroy R."/>
            <person name="Ravi A."/>
            <person name="Getino M."/>
            <person name="Pursley I."/>
            <person name="Horton D.L."/>
            <person name="Alikhan N.F."/>
            <person name="Baker D."/>
            <person name="Gharbi K."/>
            <person name="Hall N."/>
            <person name="Watson M."/>
            <person name="Adriaenssens E.M."/>
            <person name="Foster-Nyarko E."/>
            <person name="Jarju S."/>
            <person name="Secka A."/>
            <person name="Antonio M."/>
            <person name="Oren A."/>
            <person name="Chaudhuri R.R."/>
            <person name="La Ragione R."/>
            <person name="Hildebrand F."/>
            <person name="Pallen M.J."/>
        </authorList>
    </citation>
    <scope>NUCLEOTIDE SEQUENCE</scope>
    <source>
        <strain evidence="14">CHK187-11901</strain>
    </source>
</reference>
<dbReference type="GO" id="GO:0046933">
    <property type="term" value="F:proton-transporting ATP synthase activity, rotational mechanism"/>
    <property type="evidence" value="ECO:0007669"/>
    <property type="project" value="UniProtKB-UniRule"/>
</dbReference>
<keyword evidence="7 12" id="KW-1133">Transmembrane helix</keyword>
<dbReference type="Gene3D" id="1.20.120.610">
    <property type="entry name" value="lithium bound rotor ring of v- atpase"/>
    <property type="match status" value="1"/>
</dbReference>
<name>A0A9D2NT84_9FIRM</name>
<evidence type="ECO:0000259" key="13">
    <source>
        <dbReference type="Pfam" id="PF00137"/>
    </source>
</evidence>
<dbReference type="Pfam" id="PF00137">
    <property type="entry name" value="ATP-synt_C"/>
    <property type="match status" value="1"/>
</dbReference>
<evidence type="ECO:0000256" key="7">
    <source>
        <dbReference type="ARBA" id="ARBA00022989"/>
    </source>
</evidence>
<dbReference type="SUPFAM" id="SSF81333">
    <property type="entry name" value="F1F0 ATP synthase subunit C"/>
    <property type="match status" value="1"/>
</dbReference>
<evidence type="ECO:0000313" key="14">
    <source>
        <dbReference type="EMBL" id="HJC36303.1"/>
    </source>
</evidence>
<dbReference type="PRINTS" id="PR00124">
    <property type="entry name" value="ATPASEC"/>
</dbReference>
<keyword evidence="4 12" id="KW-0138">CF(0)</keyword>
<feature type="site" description="Reversibly protonated during proton transport" evidence="12">
    <location>
        <position position="63"/>
    </location>
</feature>
<dbReference type="NCBIfam" id="TIGR01260">
    <property type="entry name" value="ATP_synt_c"/>
    <property type="match status" value="1"/>
</dbReference>
<gene>
    <name evidence="12 14" type="primary">atpE</name>
    <name evidence="14" type="ORF">H9702_04145</name>
</gene>
<evidence type="ECO:0000313" key="15">
    <source>
        <dbReference type="Proteomes" id="UP000823896"/>
    </source>
</evidence>
<dbReference type="GO" id="GO:0033177">
    <property type="term" value="C:proton-transporting two-sector ATPase complex, proton-transporting domain"/>
    <property type="evidence" value="ECO:0007669"/>
    <property type="project" value="InterPro"/>
</dbReference>
<comment type="function">
    <text evidence="12">F(1)F(0) ATP synthase produces ATP from ADP in the presence of a proton or sodium gradient. F-type ATPases consist of two structural domains, F(1) containing the extramembraneous catalytic core and F(0) containing the membrane proton channel, linked together by a central stalk and a peripheral stalk. During catalysis, ATP synthesis in the catalytic domain of F(1) is coupled via a rotary mechanism of the central stalk subunits to proton translocation.</text>
</comment>
<dbReference type="GO" id="GO:0008289">
    <property type="term" value="F:lipid binding"/>
    <property type="evidence" value="ECO:0007669"/>
    <property type="project" value="UniProtKB-KW"/>
</dbReference>
<keyword evidence="9 12" id="KW-0446">Lipid-binding</keyword>
<dbReference type="HAMAP" id="MF_01396">
    <property type="entry name" value="ATP_synth_c_bact"/>
    <property type="match status" value="1"/>
</dbReference>
<dbReference type="PANTHER" id="PTHR10031:SF0">
    <property type="entry name" value="ATPASE PROTEIN 9"/>
    <property type="match status" value="1"/>
</dbReference>
<evidence type="ECO:0000256" key="6">
    <source>
        <dbReference type="ARBA" id="ARBA00022781"/>
    </source>
</evidence>
<evidence type="ECO:0000256" key="3">
    <source>
        <dbReference type="ARBA" id="ARBA00022448"/>
    </source>
</evidence>
<dbReference type="PROSITE" id="PS00605">
    <property type="entry name" value="ATPASE_C"/>
    <property type="match status" value="1"/>
</dbReference>
<dbReference type="InterPro" id="IPR020537">
    <property type="entry name" value="ATP_synth_F0_csu_DDCD_BS"/>
</dbReference>
<dbReference type="InterPro" id="IPR000454">
    <property type="entry name" value="ATP_synth_F0_csu"/>
</dbReference>
<evidence type="ECO:0000256" key="1">
    <source>
        <dbReference type="ARBA" id="ARBA00004141"/>
    </source>
</evidence>
<evidence type="ECO:0000256" key="4">
    <source>
        <dbReference type="ARBA" id="ARBA00022547"/>
    </source>
</evidence>
<feature type="domain" description="V-ATPase proteolipid subunit C-like" evidence="13">
    <location>
        <begin position="14"/>
        <end position="76"/>
    </location>
</feature>
<dbReference type="AlphaFoldDB" id="A0A9D2NT84"/>
<accession>A0A9D2NT84</accession>
<dbReference type="InterPro" id="IPR002379">
    <property type="entry name" value="ATPase_proteolipid_c-like_dom"/>
</dbReference>
<dbReference type="PANTHER" id="PTHR10031">
    <property type="entry name" value="ATP SYNTHASE LIPID-BINDING PROTEIN, MITOCHONDRIAL"/>
    <property type="match status" value="1"/>
</dbReference>
<organism evidence="14 15">
    <name type="scientific">Candidatus Merdibacter merdavium</name>
    <dbReference type="NCBI Taxonomy" id="2838692"/>
    <lineage>
        <taxon>Bacteria</taxon>
        <taxon>Bacillati</taxon>
        <taxon>Bacillota</taxon>
        <taxon>Erysipelotrichia</taxon>
        <taxon>Erysipelotrichales</taxon>
        <taxon>Erysipelotrichaceae</taxon>
        <taxon>Merdibacter</taxon>
    </lineage>
</organism>
<keyword evidence="12" id="KW-1003">Cell membrane</keyword>
<keyword evidence="6 12" id="KW-0375">Hydrogen ion transport</keyword>
<dbReference type="GO" id="GO:0045259">
    <property type="term" value="C:proton-transporting ATP synthase complex"/>
    <property type="evidence" value="ECO:0007669"/>
    <property type="project" value="UniProtKB-KW"/>
</dbReference>
<evidence type="ECO:0000256" key="2">
    <source>
        <dbReference type="ARBA" id="ARBA00006704"/>
    </source>
</evidence>
<evidence type="ECO:0000256" key="5">
    <source>
        <dbReference type="ARBA" id="ARBA00022692"/>
    </source>
</evidence>
<evidence type="ECO:0000256" key="9">
    <source>
        <dbReference type="ARBA" id="ARBA00023121"/>
    </source>
</evidence>
<evidence type="ECO:0000256" key="10">
    <source>
        <dbReference type="ARBA" id="ARBA00023136"/>
    </source>
</evidence>
<feature type="transmembrane region" description="Helical" evidence="12">
    <location>
        <begin position="12"/>
        <end position="34"/>
    </location>
</feature>
<sequence>MEFNEFFVRGMALLGAGIAMIAGVGQGIGQGIAAGKAAEAIGRNPDAADKVRSVLVLGVALAETTGIYALVIAILLIFVKG</sequence>
<reference evidence="14" key="2">
    <citation type="submission" date="2021-04" db="EMBL/GenBank/DDBJ databases">
        <authorList>
            <person name="Gilroy R."/>
        </authorList>
    </citation>
    <scope>NUCLEOTIDE SEQUENCE</scope>
    <source>
        <strain evidence="14">CHK187-11901</strain>
    </source>
</reference>
<comment type="similarity">
    <text evidence="2 12">Belongs to the ATPase C chain family.</text>
</comment>
<feature type="transmembrane region" description="Helical" evidence="12">
    <location>
        <begin position="54"/>
        <end position="79"/>
    </location>
</feature>
<evidence type="ECO:0000256" key="8">
    <source>
        <dbReference type="ARBA" id="ARBA00023065"/>
    </source>
</evidence>
<proteinExistence type="inferred from homology"/>
<dbReference type="GO" id="GO:0005886">
    <property type="term" value="C:plasma membrane"/>
    <property type="evidence" value="ECO:0007669"/>
    <property type="project" value="UniProtKB-SubCell"/>
</dbReference>
<keyword evidence="10 12" id="KW-0472">Membrane</keyword>